<reference evidence="4" key="1">
    <citation type="journal article" date="2008" name="Insect Biochem. Mol. Biol.">
        <title>The genome of a lepidopteran model insect, the silkworm Bombyx mori.</title>
        <authorList>
            <consortium name="International Silkworm Genome Consortium"/>
        </authorList>
    </citation>
    <scope>NUCLEOTIDE SEQUENCE [LARGE SCALE GENOMIC DNA]</scope>
    <source>
        <strain evidence="4">p50T</strain>
    </source>
</reference>
<dbReference type="PRINTS" id="PR01502">
    <property type="entry name" value="UXTPROTEIN"/>
</dbReference>
<evidence type="ECO:0000313" key="3">
    <source>
        <dbReference type="EnsemblMetazoa" id="XP_004921789.1"/>
    </source>
</evidence>
<dbReference type="InterPro" id="IPR003994">
    <property type="entry name" value="UXT"/>
</dbReference>
<evidence type="ECO:0000256" key="2">
    <source>
        <dbReference type="SAM" id="Coils"/>
    </source>
</evidence>
<dbReference type="InterPro" id="IPR009053">
    <property type="entry name" value="Prefoldin"/>
</dbReference>
<keyword evidence="2" id="KW-0175">Coiled coil</keyword>
<keyword evidence="4" id="KW-1185">Reference proteome</keyword>
<dbReference type="NCBIfam" id="TIGR00293">
    <property type="entry name" value="prefoldin subunit alpha"/>
    <property type="match status" value="1"/>
</dbReference>
<dbReference type="SMR" id="A0A8R2AHL1"/>
<dbReference type="CDD" id="cd23158">
    <property type="entry name" value="Prefoldin_UXT"/>
    <property type="match status" value="1"/>
</dbReference>
<sequence>MAQTNIDDTVTRYENFINEVLKEDLRELETKLEFFNNEVSDLIQQKHTLKVLTNKNIHPTGFKTQVNVGCNFFMEASVSKTDTLLVNIGLNHYIEFKLSEANRFLEARIKSYEKKSHEVRLRAAQVSAHIKLMLYGISELQNRNNSDGSST</sequence>
<proteinExistence type="inferred from homology"/>
<dbReference type="GO" id="GO:0003714">
    <property type="term" value="F:transcription corepressor activity"/>
    <property type="evidence" value="ECO:0007669"/>
    <property type="project" value="InterPro"/>
</dbReference>
<organism evidence="3 4">
    <name type="scientific">Bombyx mori</name>
    <name type="common">Silk moth</name>
    <dbReference type="NCBI Taxonomy" id="7091"/>
    <lineage>
        <taxon>Eukaryota</taxon>
        <taxon>Metazoa</taxon>
        <taxon>Ecdysozoa</taxon>
        <taxon>Arthropoda</taxon>
        <taxon>Hexapoda</taxon>
        <taxon>Insecta</taxon>
        <taxon>Pterygota</taxon>
        <taxon>Neoptera</taxon>
        <taxon>Endopterygota</taxon>
        <taxon>Lepidoptera</taxon>
        <taxon>Glossata</taxon>
        <taxon>Ditrysia</taxon>
        <taxon>Bombycoidea</taxon>
        <taxon>Bombycidae</taxon>
        <taxon>Bombycinae</taxon>
        <taxon>Bombyx</taxon>
    </lineage>
</organism>
<accession>A0A8R2AHL1</accession>
<reference evidence="3" key="2">
    <citation type="submission" date="2022-06" db="UniProtKB">
        <authorList>
            <consortium name="EnsemblMetazoa"/>
        </authorList>
    </citation>
    <scope>IDENTIFICATION</scope>
    <source>
        <strain evidence="3">p50T (Dazao)</strain>
    </source>
</reference>
<comment type="similarity">
    <text evidence="1">Belongs to the UXT family.</text>
</comment>
<dbReference type="Pfam" id="PF02996">
    <property type="entry name" value="Prefoldin"/>
    <property type="match status" value="1"/>
</dbReference>
<dbReference type="AlphaFoldDB" id="A0A8R2AHL1"/>
<dbReference type="EnsemblMetazoa" id="XM_004921732.4">
    <property type="protein sequence ID" value="XP_004921789.1"/>
    <property type="gene ID" value="LOC101738240"/>
</dbReference>
<dbReference type="OMA" id="CNFFMEA"/>
<name>A0A8R2AHL1_BOMMO</name>
<dbReference type="GO" id="GO:0000122">
    <property type="term" value="P:negative regulation of transcription by RNA polymerase II"/>
    <property type="evidence" value="ECO:0007669"/>
    <property type="project" value="InterPro"/>
</dbReference>
<protein>
    <submittedName>
        <fullName evidence="3">Uncharacterized protein</fullName>
    </submittedName>
</protein>
<dbReference type="Gene3D" id="1.10.287.370">
    <property type="match status" value="1"/>
</dbReference>
<evidence type="ECO:0000256" key="1">
    <source>
        <dbReference type="ARBA" id="ARBA00007666"/>
    </source>
</evidence>
<dbReference type="InterPro" id="IPR004127">
    <property type="entry name" value="Prefoldin_subunit_alpha"/>
</dbReference>
<dbReference type="Proteomes" id="UP000005204">
    <property type="component" value="Unassembled WGS sequence"/>
</dbReference>
<feature type="coiled-coil region" evidence="2">
    <location>
        <begin position="18"/>
        <end position="45"/>
    </location>
</feature>
<dbReference type="SUPFAM" id="SSF46579">
    <property type="entry name" value="Prefoldin"/>
    <property type="match status" value="1"/>
</dbReference>
<gene>
    <name evidence="3" type="primary">101738240</name>
</gene>
<dbReference type="OrthoDB" id="433124at2759"/>
<evidence type="ECO:0000313" key="4">
    <source>
        <dbReference type="Proteomes" id="UP000005204"/>
    </source>
</evidence>